<dbReference type="AlphaFoldDB" id="A0A183LEI6"/>
<dbReference type="EMBL" id="UZAI01000551">
    <property type="protein sequence ID" value="VDO54233.1"/>
    <property type="molecule type" value="Genomic_DNA"/>
</dbReference>
<gene>
    <name evidence="1" type="ORF">SMRZ_LOCUS2211</name>
</gene>
<name>A0A183LEI6_9TREM</name>
<organism evidence="1 2">
    <name type="scientific">Schistosoma margrebowiei</name>
    <dbReference type="NCBI Taxonomy" id="48269"/>
    <lineage>
        <taxon>Eukaryota</taxon>
        <taxon>Metazoa</taxon>
        <taxon>Spiralia</taxon>
        <taxon>Lophotrochozoa</taxon>
        <taxon>Platyhelminthes</taxon>
        <taxon>Trematoda</taxon>
        <taxon>Digenea</taxon>
        <taxon>Strigeidida</taxon>
        <taxon>Schistosomatoidea</taxon>
        <taxon>Schistosomatidae</taxon>
        <taxon>Schistosoma</taxon>
    </lineage>
</organism>
<protein>
    <submittedName>
        <fullName evidence="1">Uncharacterized protein</fullName>
    </submittedName>
</protein>
<keyword evidence="2" id="KW-1185">Reference proteome</keyword>
<dbReference type="Proteomes" id="UP000277204">
    <property type="component" value="Unassembled WGS sequence"/>
</dbReference>
<evidence type="ECO:0000313" key="2">
    <source>
        <dbReference type="Proteomes" id="UP000277204"/>
    </source>
</evidence>
<proteinExistence type="predicted"/>
<evidence type="ECO:0000313" key="1">
    <source>
        <dbReference type="EMBL" id="VDO54233.1"/>
    </source>
</evidence>
<sequence length="74" mass="8930">MSVELLYDRFNTAFLLNTSKLNEFKTALNNRFQALHDQMKEKETVMEDNWKWIKETPSSTYQEALCLKKHHHKE</sequence>
<dbReference type="STRING" id="48269.A0A183LEI6"/>
<reference evidence="1 2" key="1">
    <citation type="submission" date="2018-11" db="EMBL/GenBank/DDBJ databases">
        <authorList>
            <consortium name="Pathogen Informatics"/>
        </authorList>
    </citation>
    <scope>NUCLEOTIDE SEQUENCE [LARGE SCALE GENOMIC DNA]</scope>
    <source>
        <strain evidence="1 2">Zambia</strain>
    </source>
</reference>
<accession>A0A183LEI6</accession>